<dbReference type="InterPro" id="IPR025395">
    <property type="entry name" value="Phage_tail_terminator-like"/>
</dbReference>
<accession>A0ABP8V8M3</accession>
<evidence type="ECO:0000313" key="1">
    <source>
        <dbReference type="EMBL" id="GAA4652081.1"/>
    </source>
</evidence>
<dbReference type="Pfam" id="PF13554">
    <property type="entry name" value="Phage_tail_terminator_5"/>
    <property type="match status" value="1"/>
</dbReference>
<protein>
    <submittedName>
        <fullName evidence="1">Uncharacterized protein</fullName>
    </submittedName>
</protein>
<comment type="caution">
    <text evidence="1">The sequence shown here is derived from an EMBL/GenBank/DDBJ whole genome shotgun (WGS) entry which is preliminary data.</text>
</comment>
<sequence length="160" mass="17375">MLSPVFSALNQHLISAGLGLPVVHENSDPPKKPRAWLSAFFLPADTSGASLGDTGLDQTVGFYQVDISTPTGNGWAGLHGYADRLQRHFRLGTLLTFEGQSMQVTGSSRSPGRVEGGWYRLSLSIQWLAYTRRDGLPGDFCHPSTSLDETVNNLLPNAFD</sequence>
<proteinExistence type="predicted"/>
<dbReference type="Gene3D" id="3.30.2000.20">
    <property type="match status" value="1"/>
</dbReference>
<dbReference type="RefSeq" id="WP_345198577.1">
    <property type="nucleotide sequence ID" value="NZ_BAABFL010000468.1"/>
</dbReference>
<gene>
    <name evidence="1" type="ORF">GCM10023116_43650</name>
</gene>
<keyword evidence="2" id="KW-1185">Reference proteome</keyword>
<reference evidence="2" key="1">
    <citation type="journal article" date="2019" name="Int. J. Syst. Evol. Microbiol.">
        <title>The Global Catalogue of Microorganisms (GCM) 10K type strain sequencing project: providing services to taxonomists for standard genome sequencing and annotation.</title>
        <authorList>
            <consortium name="The Broad Institute Genomics Platform"/>
            <consortium name="The Broad Institute Genome Sequencing Center for Infectious Disease"/>
            <person name="Wu L."/>
            <person name="Ma J."/>
        </authorList>
    </citation>
    <scope>NUCLEOTIDE SEQUENCE [LARGE SCALE GENOMIC DNA]</scope>
    <source>
        <strain evidence="2">JCM 17805</strain>
    </source>
</reference>
<evidence type="ECO:0000313" key="2">
    <source>
        <dbReference type="Proteomes" id="UP001500604"/>
    </source>
</evidence>
<organism evidence="1 2">
    <name type="scientific">Kistimonas scapharcae</name>
    <dbReference type="NCBI Taxonomy" id="1036133"/>
    <lineage>
        <taxon>Bacteria</taxon>
        <taxon>Pseudomonadati</taxon>
        <taxon>Pseudomonadota</taxon>
        <taxon>Gammaproteobacteria</taxon>
        <taxon>Oceanospirillales</taxon>
        <taxon>Endozoicomonadaceae</taxon>
        <taxon>Kistimonas</taxon>
    </lineage>
</organism>
<name>A0ABP8V8M3_9GAMM</name>
<dbReference type="EMBL" id="BAABFL010000468">
    <property type="protein sequence ID" value="GAA4652081.1"/>
    <property type="molecule type" value="Genomic_DNA"/>
</dbReference>
<dbReference type="Proteomes" id="UP001500604">
    <property type="component" value="Unassembled WGS sequence"/>
</dbReference>